<feature type="region of interest" description="Disordered" evidence="1">
    <location>
        <begin position="171"/>
        <end position="194"/>
    </location>
</feature>
<evidence type="ECO:0000313" key="2">
    <source>
        <dbReference type="EMBL" id="MCT2592733.1"/>
    </source>
</evidence>
<reference evidence="2 3" key="1">
    <citation type="submission" date="2021-10" db="EMBL/GenBank/DDBJ databases">
        <title>Streptomyces gossypii sp. nov., isolated from soil collected from cotton field.</title>
        <authorList>
            <person name="Ge X."/>
            <person name="Chen X."/>
            <person name="Liu W."/>
        </authorList>
    </citation>
    <scope>NUCLEOTIDE SEQUENCE [LARGE SCALE GENOMIC DNA]</scope>
    <source>
        <strain evidence="2 3">N2-109</strain>
    </source>
</reference>
<protein>
    <submittedName>
        <fullName evidence="2">DUF2771 domain-containing protein</fullName>
    </submittedName>
</protein>
<accession>A0ABT2JXV7</accession>
<feature type="compositionally biased region" description="Polar residues" evidence="1">
    <location>
        <begin position="178"/>
        <end position="188"/>
    </location>
</feature>
<keyword evidence="3" id="KW-1185">Reference proteome</keyword>
<organism evidence="2 3">
    <name type="scientific">Streptomyces gossypii</name>
    <dbReference type="NCBI Taxonomy" id="2883101"/>
    <lineage>
        <taxon>Bacteria</taxon>
        <taxon>Bacillati</taxon>
        <taxon>Actinomycetota</taxon>
        <taxon>Actinomycetes</taxon>
        <taxon>Kitasatosporales</taxon>
        <taxon>Streptomycetaceae</taxon>
        <taxon>Streptomyces</taxon>
    </lineage>
</organism>
<dbReference type="EMBL" id="JAJAGO010000011">
    <property type="protein sequence ID" value="MCT2592733.1"/>
    <property type="molecule type" value="Genomic_DNA"/>
</dbReference>
<dbReference type="Proteomes" id="UP001156389">
    <property type="component" value="Unassembled WGS sequence"/>
</dbReference>
<feature type="region of interest" description="Disordered" evidence="1">
    <location>
        <begin position="1"/>
        <end position="62"/>
    </location>
</feature>
<proteinExistence type="predicted"/>
<comment type="caution">
    <text evidence="2">The sequence shown here is derived from an EMBL/GenBank/DDBJ whole genome shotgun (WGS) entry which is preliminary data.</text>
</comment>
<sequence>MTKKLLPYPGRDQGEGSGAVGSEAEEGVDAARRRPTTTREAAVPGHSAPDRSKAAASHAISRRGLRTATAIGAVTLGLTALTACEKPTPLATVTVGTTTVTTEADCYEDGKALKEAEAKECTDEEPEKSINLGEGDTLRVGVEPDMAETGWMVFSDREALVPESTKKTYHSFPGDALFQQQDPNTGQPTAPKKSAKISIILTEDGEFKGVWSVTVKRDR</sequence>
<dbReference type="RefSeq" id="WP_260220061.1">
    <property type="nucleotide sequence ID" value="NZ_JAJAGO010000011.1"/>
</dbReference>
<name>A0ABT2JXV7_9ACTN</name>
<evidence type="ECO:0000313" key="3">
    <source>
        <dbReference type="Proteomes" id="UP001156389"/>
    </source>
</evidence>
<evidence type="ECO:0000256" key="1">
    <source>
        <dbReference type="SAM" id="MobiDB-lite"/>
    </source>
</evidence>
<gene>
    <name evidence="2" type="ORF">LHJ74_22935</name>
</gene>